<dbReference type="InParanoid" id="A0A3M0CDS8"/>
<dbReference type="EMBL" id="REFR01000011">
    <property type="protein sequence ID" value="RMB07981.1"/>
    <property type="molecule type" value="Genomic_DNA"/>
</dbReference>
<evidence type="ECO:0000256" key="1">
    <source>
        <dbReference type="ARBA" id="ARBA00022679"/>
    </source>
</evidence>
<keyword evidence="3" id="KW-1185">Reference proteome</keyword>
<dbReference type="InterPro" id="IPR023606">
    <property type="entry name" value="CoA-Trfase_III_dom_1_sf"/>
</dbReference>
<name>A0A3M0CDS8_9PROT</name>
<comment type="caution">
    <text evidence="2">The sequence shown here is derived from an EMBL/GenBank/DDBJ whole genome shotgun (WGS) entry which is preliminary data.</text>
</comment>
<dbReference type="RefSeq" id="WP_211332184.1">
    <property type="nucleotide sequence ID" value="NZ_REFR01000011.1"/>
</dbReference>
<dbReference type="PANTHER" id="PTHR48207:SF3">
    <property type="entry name" value="SUCCINATE--HYDROXYMETHYLGLUTARATE COA-TRANSFERASE"/>
    <property type="match status" value="1"/>
</dbReference>
<dbReference type="InterPro" id="IPR050483">
    <property type="entry name" value="CoA-transferase_III_domain"/>
</dbReference>
<dbReference type="PANTHER" id="PTHR48207">
    <property type="entry name" value="SUCCINATE--HYDROXYMETHYLGLUTARATE COA-TRANSFERASE"/>
    <property type="match status" value="1"/>
</dbReference>
<dbReference type="InterPro" id="IPR044855">
    <property type="entry name" value="CoA-Trfase_III_dom3_sf"/>
</dbReference>
<dbReference type="Gene3D" id="3.40.50.10540">
    <property type="entry name" value="Crotonobetainyl-coa:carnitine coa-transferase, domain 1"/>
    <property type="match status" value="1"/>
</dbReference>
<dbReference type="AlphaFoldDB" id="A0A3M0CDS8"/>
<proteinExistence type="predicted"/>
<gene>
    <name evidence="2" type="ORF">BXY39_2076</name>
</gene>
<sequence length="402" mass="43598">MADVPSPQNTPFGALQGLRMIELGQLIAGPFCGQLMADHGAEVIKVEPPEVGDAMRNWGRNKPVWWPVVARNKKSITLNLRLEEGQEILKDLIKDADFLLENFRAGTMEKWGLGYEDLAKINPRLIMIRVTGFGQTGPYAKRAGYGVIGEAMGGMRNLAGDPSTPPSRVGLSIGDSLAATYATVGALMALHRREITGKGQVIDSSIYESVLAMMESTVPEYTEAGFIRERTGSILPEVAPSNVYPATDGDVLIAANQDSVFKRLTEAMGRPELADDARYNSHMARGKHQKELDDLIADWTKGFSAAELLTMMEKAGVPAGKIYKAPDMLTDPHYQAREAIVPVAHPDFPNLKMQNTFPKLSETPGEIRWAGPGLGAHNDEVYGSLLGKTADDLAALKAKGVI</sequence>
<dbReference type="Gene3D" id="3.30.1540.10">
    <property type="entry name" value="formyl-coa transferase, domain 3"/>
    <property type="match status" value="1"/>
</dbReference>
<reference evidence="2 3" key="1">
    <citation type="submission" date="2018-10" db="EMBL/GenBank/DDBJ databases">
        <title>Genomic Encyclopedia of Archaeal and Bacterial Type Strains, Phase II (KMG-II): from individual species to whole genera.</title>
        <authorList>
            <person name="Goeker M."/>
        </authorList>
    </citation>
    <scope>NUCLEOTIDE SEQUENCE [LARGE SCALE GENOMIC DNA]</scope>
    <source>
        <strain evidence="2 3">DSM 25217</strain>
    </source>
</reference>
<keyword evidence="1 2" id="KW-0808">Transferase</keyword>
<dbReference type="InterPro" id="IPR003673">
    <property type="entry name" value="CoA-Trfase_fam_III"/>
</dbReference>
<dbReference type="GO" id="GO:0008410">
    <property type="term" value="F:CoA-transferase activity"/>
    <property type="evidence" value="ECO:0007669"/>
    <property type="project" value="TreeGrafter"/>
</dbReference>
<evidence type="ECO:0000313" key="2">
    <source>
        <dbReference type="EMBL" id="RMB07981.1"/>
    </source>
</evidence>
<dbReference type="Proteomes" id="UP000271227">
    <property type="component" value="Unassembled WGS sequence"/>
</dbReference>
<organism evidence="2 3">
    <name type="scientific">Eilatimonas milleporae</name>
    <dbReference type="NCBI Taxonomy" id="911205"/>
    <lineage>
        <taxon>Bacteria</taxon>
        <taxon>Pseudomonadati</taxon>
        <taxon>Pseudomonadota</taxon>
        <taxon>Alphaproteobacteria</taxon>
        <taxon>Kordiimonadales</taxon>
        <taxon>Kordiimonadaceae</taxon>
        <taxon>Eilatimonas</taxon>
    </lineage>
</organism>
<dbReference type="Pfam" id="PF02515">
    <property type="entry name" value="CoA_transf_3"/>
    <property type="match status" value="1"/>
</dbReference>
<dbReference type="SUPFAM" id="SSF89796">
    <property type="entry name" value="CoA-transferase family III (CaiB/BaiF)"/>
    <property type="match status" value="1"/>
</dbReference>
<protein>
    <submittedName>
        <fullName evidence="2">Formyl-CoA transferase</fullName>
    </submittedName>
</protein>
<accession>A0A3M0CDS8</accession>
<evidence type="ECO:0000313" key="3">
    <source>
        <dbReference type="Proteomes" id="UP000271227"/>
    </source>
</evidence>